<dbReference type="InterPro" id="IPR029071">
    <property type="entry name" value="Ubiquitin-like_domsf"/>
</dbReference>
<keyword evidence="4" id="KW-0433">Leucine-rich repeat</keyword>
<protein>
    <recommendedName>
        <fullName evidence="8">CAP-Gly domain-containing protein</fullName>
    </recommendedName>
</protein>
<feature type="compositionally biased region" description="Low complexity" evidence="7">
    <location>
        <begin position="219"/>
        <end position="230"/>
    </location>
</feature>
<dbReference type="SUPFAM" id="SSF52058">
    <property type="entry name" value="L domain-like"/>
    <property type="match status" value="1"/>
</dbReference>
<reference evidence="9 10" key="1">
    <citation type="journal article" date="2024" name="Nat. Commun.">
        <title>Phylogenomics reveals the evolutionary origins of lichenization in chlorophyte algae.</title>
        <authorList>
            <person name="Puginier C."/>
            <person name="Libourel C."/>
            <person name="Otte J."/>
            <person name="Skaloud P."/>
            <person name="Haon M."/>
            <person name="Grisel S."/>
            <person name="Petersen M."/>
            <person name="Berrin J.G."/>
            <person name="Delaux P.M."/>
            <person name="Dal Grande F."/>
            <person name="Keller J."/>
        </authorList>
    </citation>
    <scope>NUCLEOTIDE SEQUENCE [LARGE SCALE GENOMIC DNA]</scope>
    <source>
        <strain evidence="9 10">SAG 216-7</strain>
    </source>
</reference>
<dbReference type="EMBL" id="JALJOT010000001">
    <property type="protein sequence ID" value="KAK9919158.1"/>
    <property type="molecule type" value="Genomic_DNA"/>
</dbReference>
<sequence length="1028" mass="111420">MIQAVKGNSEERHEEQAPLFVCCSGCQAVLKAGCKTCKVCGLHRSGPPSGPVVKEERDTRMSEGANASDEEDVRSDSSALGSGGEASSEDETVNAERVEKGKEAGTSGRVEKERAKVQAQEQTDLPPFDCKTDKPMMEMEAGSNVWYQAAILRETSNEIRVLFPDPEEGDLVTKEWVKKTSSRIWRGSLAKHVWKYLSKGAWAPKKNPKHGRQRRSGYAQKHAAQKQKAQGEVTDGTGTGASMDLDSAAEEEQATHMEEEQQRPKSGRKRKRAAAAAADGGAAAAQDGEEGGATHSNSGVPDTGGFGFNDGVGLSSRDEAQAPQGEAELLDPLAAWFQVHFALLEERGTLVTQLEGAGPEVGVAPQHALPTHRPSRPAETTRRKHSRNYDVNEGRCTYDANAKDGPNVVVGSDWQPSRNGGAHVTTGTGIDKSPPYKMFERESDGAGNAQPQPRHAAAAPTQRPAKASGSRGAQQGRIGQVTPEVSAAGSDSEQPRHKQHGASRGSRELHVRAGNKDASILSQEGIWVGLEWDDASRGKHNGSYKEKDYFSCLGNRASGSFVRQNKLLAVADLGIALTEALAERYLQDAQKEAREGSDQEMYVQTASRRRVQVQLLGEEQIRDHQACLEVATQATLDGARVSSIGSSGDLHNTAPRLQELSLEANLLPSWKEVSRLAEELPSLRSLDLSWNRMAFPLAPCDSPVFAALRLLVLNFCCLLWEQVKNIEKALPVLEELCLCGNGIDHLESSIEGFSKLRVLDLSNNAIQHWDAVRPLSQLPSLRCVSLNDNQVASIQVDSTPGNPLISSSKEERFEVIARLPHLANLNASDITPYERKESELRYMRAILGELSDLSSNQDAQARLRAMHPRLTELQAKYGDTGAPAIAASAPKALASNMLQLSLTCTADCAGNPTSVTKKLPNNMSLRKVKQLCERLFKLPAHQQALAARGPDGDPRSLGKDDESVLGSLNLQDGAELLVMELDVRAAEQEAAEQHAALTAQHELRLCHQTKGMEILKALRDEQLIGTST</sequence>
<dbReference type="PROSITE" id="PS50245">
    <property type="entry name" value="CAP_GLY_2"/>
    <property type="match status" value="1"/>
</dbReference>
<organism evidence="9 10">
    <name type="scientific">Coccomyxa subellipsoidea</name>
    <dbReference type="NCBI Taxonomy" id="248742"/>
    <lineage>
        <taxon>Eukaryota</taxon>
        <taxon>Viridiplantae</taxon>
        <taxon>Chlorophyta</taxon>
        <taxon>core chlorophytes</taxon>
        <taxon>Trebouxiophyceae</taxon>
        <taxon>Trebouxiophyceae incertae sedis</taxon>
        <taxon>Coccomyxaceae</taxon>
        <taxon>Coccomyxa</taxon>
    </lineage>
</organism>
<keyword evidence="10" id="KW-1185">Reference proteome</keyword>
<dbReference type="InterPro" id="IPR003591">
    <property type="entry name" value="Leu-rich_rpt_typical-subtyp"/>
</dbReference>
<feature type="compositionally biased region" description="Basic and acidic residues" evidence="7">
    <location>
        <begin position="94"/>
        <end position="116"/>
    </location>
</feature>
<feature type="region of interest" description="Disordered" evidence="7">
    <location>
        <begin position="361"/>
        <end position="386"/>
    </location>
</feature>
<evidence type="ECO:0000256" key="1">
    <source>
        <dbReference type="ARBA" id="ARBA00004430"/>
    </source>
</evidence>
<evidence type="ECO:0000256" key="6">
    <source>
        <dbReference type="ARBA" id="ARBA00023186"/>
    </source>
</evidence>
<feature type="compositionally biased region" description="Basic and acidic residues" evidence="7">
    <location>
        <begin position="253"/>
        <end position="263"/>
    </location>
</feature>
<dbReference type="InterPro" id="IPR044079">
    <property type="entry name" value="Ubl_TBCE"/>
</dbReference>
<dbReference type="InterPro" id="IPR000938">
    <property type="entry name" value="CAP-Gly_domain"/>
</dbReference>
<proteinExistence type="inferred from homology"/>
<feature type="compositionally biased region" description="Low complexity" evidence="7">
    <location>
        <begin position="449"/>
        <end position="467"/>
    </location>
</feature>
<dbReference type="SUPFAM" id="SSF74924">
    <property type="entry name" value="Cap-Gly domain"/>
    <property type="match status" value="1"/>
</dbReference>
<feature type="compositionally biased region" description="Basic residues" evidence="7">
    <location>
        <begin position="206"/>
        <end position="215"/>
    </location>
</feature>
<dbReference type="InterPro" id="IPR001611">
    <property type="entry name" value="Leu-rich_rpt"/>
</dbReference>
<evidence type="ECO:0000256" key="5">
    <source>
        <dbReference type="ARBA" id="ARBA00022737"/>
    </source>
</evidence>
<keyword evidence="6" id="KW-0143">Chaperone</keyword>
<evidence type="ECO:0000259" key="8">
    <source>
        <dbReference type="PROSITE" id="PS50245"/>
    </source>
</evidence>
<feature type="region of interest" description="Disordered" evidence="7">
    <location>
        <begin position="202"/>
        <end position="324"/>
    </location>
</feature>
<comment type="subcellular location">
    <subcellularLocation>
        <location evidence="1">Cytoplasm</location>
        <location evidence="1">Cytoskeleton</location>
        <location evidence="1">Cilium axoneme</location>
    </subcellularLocation>
</comment>
<gene>
    <name evidence="9" type="ORF">WJX75_009791</name>
</gene>
<comment type="caution">
    <text evidence="9">The sequence shown here is derived from an EMBL/GenBank/DDBJ whole genome shotgun (WGS) entry which is preliminary data.</text>
</comment>
<accession>A0ABR2Z4X0</accession>
<comment type="similarity">
    <text evidence="2">Belongs to the TBCE family.</text>
</comment>
<feature type="domain" description="CAP-Gly" evidence="8">
    <location>
        <begin position="518"/>
        <end position="563"/>
    </location>
</feature>
<dbReference type="Gene3D" id="3.80.10.10">
    <property type="entry name" value="Ribonuclease Inhibitor"/>
    <property type="match status" value="2"/>
</dbReference>
<dbReference type="PANTHER" id="PTHR15454">
    <property type="entry name" value="NISCHARIN RELATED"/>
    <property type="match status" value="1"/>
</dbReference>
<dbReference type="Proteomes" id="UP001491310">
    <property type="component" value="Unassembled WGS sequence"/>
</dbReference>
<feature type="region of interest" description="Disordered" evidence="7">
    <location>
        <begin position="45"/>
        <end position="130"/>
    </location>
</feature>
<evidence type="ECO:0000313" key="9">
    <source>
        <dbReference type="EMBL" id="KAK9919158.1"/>
    </source>
</evidence>
<dbReference type="InterPro" id="IPR032675">
    <property type="entry name" value="LRR_dom_sf"/>
</dbReference>
<evidence type="ECO:0000256" key="7">
    <source>
        <dbReference type="SAM" id="MobiDB-lite"/>
    </source>
</evidence>
<feature type="region of interest" description="Disordered" evidence="7">
    <location>
        <begin position="411"/>
        <end position="511"/>
    </location>
</feature>
<dbReference type="SMART" id="SM00369">
    <property type="entry name" value="LRR_TYP"/>
    <property type="match status" value="4"/>
</dbReference>
<evidence type="ECO:0000256" key="2">
    <source>
        <dbReference type="ARBA" id="ARBA00006286"/>
    </source>
</evidence>
<dbReference type="Gene3D" id="2.30.30.190">
    <property type="entry name" value="CAP Gly-rich-like domain"/>
    <property type="match status" value="1"/>
</dbReference>
<evidence type="ECO:0000313" key="10">
    <source>
        <dbReference type="Proteomes" id="UP001491310"/>
    </source>
</evidence>
<evidence type="ECO:0000256" key="4">
    <source>
        <dbReference type="ARBA" id="ARBA00022614"/>
    </source>
</evidence>
<name>A0ABR2Z4X0_9CHLO</name>
<dbReference type="SMART" id="SM01052">
    <property type="entry name" value="CAP_GLY"/>
    <property type="match status" value="1"/>
</dbReference>
<dbReference type="CDD" id="cd17044">
    <property type="entry name" value="Ubl_TBCE"/>
    <property type="match status" value="1"/>
</dbReference>
<feature type="compositionally biased region" description="Low complexity" evidence="7">
    <location>
        <begin position="274"/>
        <end position="286"/>
    </location>
</feature>
<evidence type="ECO:0000256" key="3">
    <source>
        <dbReference type="ARBA" id="ARBA00022490"/>
    </source>
</evidence>
<dbReference type="SUPFAM" id="SSF54236">
    <property type="entry name" value="Ubiquitin-like"/>
    <property type="match status" value="1"/>
</dbReference>
<dbReference type="InterPro" id="IPR036859">
    <property type="entry name" value="CAP-Gly_dom_sf"/>
</dbReference>
<dbReference type="Gene3D" id="3.10.20.90">
    <property type="entry name" value="Phosphatidylinositol 3-kinase Catalytic Subunit, Chain A, domain 1"/>
    <property type="match status" value="1"/>
</dbReference>
<keyword evidence="5" id="KW-0677">Repeat</keyword>
<dbReference type="Pfam" id="PF01302">
    <property type="entry name" value="CAP_GLY"/>
    <property type="match status" value="1"/>
</dbReference>
<keyword evidence="3" id="KW-0963">Cytoplasm</keyword>
<dbReference type="PROSITE" id="PS51450">
    <property type="entry name" value="LRR"/>
    <property type="match status" value="1"/>
</dbReference>